<gene>
    <name evidence="1" type="ORF">CUMW_226840</name>
</gene>
<name>A0A2H5QG27_CITUN</name>
<dbReference type="GO" id="GO:0008194">
    <property type="term" value="F:UDP-glycosyltransferase activity"/>
    <property type="evidence" value="ECO:0007669"/>
    <property type="project" value="UniProtKB-ARBA"/>
</dbReference>
<dbReference type="PANTHER" id="PTHR48044:SF22">
    <property type="entry name" value="GLYCOSYLTRANSFERASE"/>
    <property type="match status" value="1"/>
</dbReference>
<dbReference type="STRING" id="55188.A0A2H5QG27"/>
<accession>A0A2H5QG27</accession>
<organism evidence="1 2">
    <name type="scientific">Citrus unshiu</name>
    <name type="common">Satsuma mandarin</name>
    <name type="synonym">Citrus nobilis var. unshiu</name>
    <dbReference type="NCBI Taxonomy" id="55188"/>
    <lineage>
        <taxon>Eukaryota</taxon>
        <taxon>Viridiplantae</taxon>
        <taxon>Streptophyta</taxon>
        <taxon>Embryophyta</taxon>
        <taxon>Tracheophyta</taxon>
        <taxon>Spermatophyta</taxon>
        <taxon>Magnoliopsida</taxon>
        <taxon>eudicotyledons</taxon>
        <taxon>Gunneridae</taxon>
        <taxon>Pentapetalae</taxon>
        <taxon>rosids</taxon>
        <taxon>malvids</taxon>
        <taxon>Sapindales</taxon>
        <taxon>Rutaceae</taxon>
        <taxon>Aurantioideae</taxon>
        <taxon>Citrus</taxon>
    </lineage>
</organism>
<dbReference type="EMBL" id="BDQV01000360">
    <property type="protein sequence ID" value="GAY63590.1"/>
    <property type="molecule type" value="Genomic_DNA"/>
</dbReference>
<keyword evidence="2" id="KW-1185">Reference proteome</keyword>
<sequence length="101" mass="11451">MGVPTAAWPMHQDPPRNSLLITELFKVGLMVEEGARREEINRSSVIKEAARVLTASEEGDKMREKACELIEALQQSVAKRWSFLHGVGIFYCSRCQIDLEF</sequence>
<dbReference type="Proteomes" id="UP000236630">
    <property type="component" value="Unassembled WGS sequence"/>
</dbReference>
<dbReference type="GO" id="GO:1901135">
    <property type="term" value="P:carbohydrate derivative metabolic process"/>
    <property type="evidence" value="ECO:0007669"/>
    <property type="project" value="UniProtKB-ARBA"/>
</dbReference>
<dbReference type="Gene3D" id="3.40.50.2000">
    <property type="entry name" value="Glycogen Phosphorylase B"/>
    <property type="match status" value="1"/>
</dbReference>
<dbReference type="AlphaFoldDB" id="A0A2H5QG27"/>
<protein>
    <submittedName>
        <fullName evidence="1">Uncharacterized protein</fullName>
    </submittedName>
</protein>
<comment type="caution">
    <text evidence="1">The sequence shown here is derived from an EMBL/GenBank/DDBJ whole genome shotgun (WGS) entry which is preliminary data.</text>
</comment>
<dbReference type="SUPFAM" id="SSF53756">
    <property type="entry name" value="UDP-Glycosyltransferase/glycogen phosphorylase"/>
    <property type="match status" value="1"/>
</dbReference>
<proteinExistence type="predicted"/>
<evidence type="ECO:0000313" key="2">
    <source>
        <dbReference type="Proteomes" id="UP000236630"/>
    </source>
</evidence>
<dbReference type="PANTHER" id="PTHR48044">
    <property type="entry name" value="GLYCOSYLTRANSFERASE"/>
    <property type="match status" value="1"/>
</dbReference>
<reference evidence="1 2" key="1">
    <citation type="journal article" date="2017" name="Front. Genet.">
        <title>Draft sequencing of the heterozygous diploid genome of Satsuma (Citrus unshiu Marc.) using a hybrid assembly approach.</title>
        <authorList>
            <person name="Shimizu T."/>
            <person name="Tanizawa Y."/>
            <person name="Mochizuki T."/>
            <person name="Nagasaki H."/>
            <person name="Yoshioka T."/>
            <person name="Toyoda A."/>
            <person name="Fujiyama A."/>
            <person name="Kaminuma E."/>
            <person name="Nakamura Y."/>
        </authorList>
    </citation>
    <scope>NUCLEOTIDE SEQUENCE [LARGE SCALE GENOMIC DNA]</scope>
    <source>
        <strain evidence="2">cv. Miyagawa wase</strain>
    </source>
</reference>
<evidence type="ECO:0000313" key="1">
    <source>
        <dbReference type="EMBL" id="GAY63590.1"/>
    </source>
</evidence>